<reference evidence="1" key="1">
    <citation type="journal article" date="2014" name="Front. Microbiol.">
        <title>High frequency of phylogenetically diverse reductive dehalogenase-homologous genes in deep subseafloor sedimentary metagenomes.</title>
        <authorList>
            <person name="Kawai M."/>
            <person name="Futagami T."/>
            <person name="Toyoda A."/>
            <person name="Takaki Y."/>
            <person name="Nishi S."/>
            <person name="Hori S."/>
            <person name="Arai W."/>
            <person name="Tsubouchi T."/>
            <person name="Morono Y."/>
            <person name="Uchiyama I."/>
            <person name="Ito T."/>
            <person name="Fujiyama A."/>
            <person name="Inagaki F."/>
            <person name="Takami H."/>
        </authorList>
    </citation>
    <scope>NUCLEOTIDE SEQUENCE</scope>
    <source>
        <strain evidence="1">Expedition CK06-06</strain>
    </source>
</reference>
<evidence type="ECO:0000313" key="1">
    <source>
        <dbReference type="EMBL" id="GAG63977.1"/>
    </source>
</evidence>
<proteinExistence type="predicted"/>
<dbReference type="AlphaFoldDB" id="X1A1G1"/>
<accession>X1A1G1</accession>
<name>X1A1G1_9ZZZZ</name>
<protein>
    <submittedName>
        <fullName evidence="1">Uncharacterized protein</fullName>
    </submittedName>
</protein>
<comment type="caution">
    <text evidence="1">The sequence shown here is derived from an EMBL/GenBank/DDBJ whole genome shotgun (WGS) entry which is preliminary data.</text>
</comment>
<gene>
    <name evidence="1" type="ORF">S01H4_17705</name>
</gene>
<dbReference type="Pfam" id="PF23907">
    <property type="entry name" value="DUF7249"/>
    <property type="match status" value="1"/>
</dbReference>
<sequence length="108" mass="12836">MSEKYNGWTNYETWAVNLWFTNKQKIYDYINKEIDRAKKEITADDICTKKENITHYVADTLKEDIENEMDYQGLYNKSVFTDLINAGLSAVNWYEIACGFMEDYKDDE</sequence>
<dbReference type="InterPro" id="IPR055673">
    <property type="entry name" value="DUF7249"/>
</dbReference>
<dbReference type="EMBL" id="BART01007814">
    <property type="protein sequence ID" value="GAG63977.1"/>
    <property type="molecule type" value="Genomic_DNA"/>
</dbReference>
<organism evidence="1">
    <name type="scientific">marine sediment metagenome</name>
    <dbReference type="NCBI Taxonomy" id="412755"/>
    <lineage>
        <taxon>unclassified sequences</taxon>
        <taxon>metagenomes</taxon>
        <taxon>ecological metagenomes</taxon>
    </lineage>
</organism>